<organism evidence="2 3">
    <name type="scientific">Solanum commersonii</name>
    <name type="common">Commerson's wild potato</name>
    <name type="synonym">Commerson's nightshade</name>
    <dbReference type="NCBI Taxonomy" id="4109"/>
    <lineage>
        <taxon>Eukaryota</taxon>
        <taxon>Viridiplantae</taxon>
        <taxon>Streptophyta</taxon>
        <taxon>Embryophyta</taxon>
        <taxon>Tracheophyta</taxon>
        <taxon>Spermatophyta</taxon>
        <taxon>Magnoliopsida</taxon>
        <taxon>eudicotyledons</taxon>
        <taxon>Gunneridae</taxon>
        <taxon>Pentapetalae</taxon>
        <taxon>asterids</taxon>
        <taxon>lamiids</taxon>
        <taxon>Solanales</taxon>
        <taxon>Solanaceae</taxon>
        <taxon>Solanoideae</taxon>
        <taxon>Solaneae</taxon>
        <taxon>Solanum</taxon>
    </lineage>
</organism>
<feature type="region of interest" description="Disordered" evidence="1">
    <location>
        <begin position="1"/>
        <end position="30"/>
    </location>
</feature>
<evidence type="ECO:0000313" key="3">
    <source>
        <dbReference type="Proteomes" id="UP000824120"/>
    </source>
</evidence>
<evidence type="ECO:0000313" key="2">
    <source>
        <dbReference type="EMBL" id="KAG5627547.1"/>
    </source>
</evidence>
<keyword evidence="3" id="KW-1185">Reference proteome</keyword>
<comment type="caution">
    <text evidence="2">The sequence shown here is derived from an EMBL/GenBank/DDBJ whole genome shotgun (WGS) entry which is preliminary data.</text>
</comment>
<reference evidence="2 3" key="1">
    <citation type="submission" date="2020-09" db="EMBL/GenBank/DDBJ databases">
        <title>De no assembly of potato wild relative species, Solanum commersonii.</title>
        <authorList>
            <person name="Cho K."/>
        </authorList>
    </citation>
    <scope>NUCLEOTIDE SEQUENCE [LARGE SCALE GENOMIC DNA]</scope>
    <source>
        <strain evidence="2">LZ3.2</strain>
        <tissue evidence="2">Leaf</tissue>
    </source>
</reference>
<dbReference type="EMBL" id="JACXVP010000002">
    <property type="protein sequence ID" value="KAG5627547.1"/>
    <property type="molecule type" value="Genomic_DNA"/>
</dbReference>
<gene>
    <name evidence="2" type="ORF">H5410_012765</name>
</gene>
<dbReference type="AlphaFoldDB" id="A0A9J6ATB8"/>
<evidence type="ECO:0000256" key="1">
    <source>
        <dbReference type="SAM" id="MobiDB-lite"/>
    </source>
</evidence>
<dbReference type="Proteomes" id="UP000824120">
    <property type="component" value="Chromosome 2"/>
</dbReference>
<accession>A0A9J6ATB8</accession>
<protein>
    <submittedName>
        <fullName evidence="2">Uncharacterized protein</fullName>
    </submittedName>
</protein>
<dbReference type="OrthoDB" id="1325618at2759"/>
<sequence length="123" mass="14383">MRREGLEPEQPASAPLSIENSEIESEDAAVKNQIKENELTREERVEKMEQQKVLNGRVFDPDILTKFGMANLVNAVTIQGWNHLFEPPIPYLHEPEVHEFFYMMETTRRGWNQNYCQEYGDSP</sequence>
<name>A0A9J6ATB8_SOLCO</name>
<proteinExistence type="predicted"/>